<dbReference type="Pfam" id="PF00059">
    <property type="entry name" value="Lectin_C"/>
    <property type="match status" value="1"/>
</dbReference>
<reference evidence="3" key="1">
    <citation type="journal article" date="2008" name="Genome Res.">
        <title>Genomic analysis of the immune gene repertoire of amphioxus reveals extraordinary innate complexity and diversity.</title>
        <authorList>
            <person name="Huang S."/>
            <person name="Yuan S."/>
            <person name="Guo L."/>
            <person name="Yu Y."/>
            <person name="Li J."/>
            <person name="Wu T."/>
            <person name="Liu T."/>
            <person name="Yang M."/>
            <person name="Wu K."/>
            <person name="Liu H."/>
            <person name="Ge J."/>
            <person name="Yu Y."/>
            <person name="Huang H."/>
            <person name="Dong M."/>
            <person name="Yu C."/>
            <person name="Chen S."/>
            <person name="Xu A."/>
        </authorList>
    </citation>
    <scope>NUCLEOTIDE SEQUENCE</scope>
    <source>
        <strain evidence="3">Bbelxm1931</strain>
    </source>
</reference>
<organism evidence="3">
    <name type="scientific">Branchiostoma belcheri</name>
    <name type="common">Amphioxus</name>
    <dbReference type="NCBI Taxonomy" id="7741"/>
    <lineage>
        <taxon>Eukaryota</taxon>
        <taxon>Metazoa</taxon>
        <taxon>Chordata</taxon>
        <taxon>Cephalochordata</taxon>
        <taxon>Leptocardii</taxon>
        <taxon>Amphioxiformes</taxon>
        <taxon>Branchiostomatidae</taxon>
        <taxon>Branchiostoma</taxon>
    </lineage>
</organism>
<dbReference type="SUPFAM" id="SSF56436">
    <property type="entry name" value="C-type lectin-like"/>
    <property type="match status" value="1"/>
</dbReference>
<dbReference type="PANTHER" id="PTHR22801">
    <property type="entry name" value="LITHOSTATHINE"/>
    <property type="match status" value="1"/>
</dbReference>
<dbReference type="InterPro" id="IPR016186">
    <property type="entry name" value="C-type_lectin-like/link_sf"/>
</dbReference>
<dbReference type="InterPro" id="IPR016187">
    <property type="entry name" value="CTDL_fold"/>
</dbReference>
<dbReference type="EMBL" id="EU183371">
    <property type="protein sequence ID" value="ABY54815.1"/>
    <property type="molecule type" value="mRNA"/>
</dbReference>
<dbReference type="PROSITE" id="PS00615">
    <property type="entry name" value="C_TYPE_LECTIN_1"/>
    <property type="match status" value="1"/>
</dbReference>
<proteinExistence type="evidence at transcript level"/>
<keyword evidence="1" id="KW-1015">Disulfide bond</keyword>
<protein>
    <submittedName>
        <fullName evidence="3">C-type lectin 2</fullName>
    </submittedName>
</protein>
<dbReference type="Gene3D" id="3.10.100.10">
    <property type="entry name" value="Mannose-Binding Protein A, subunit A"/>
    <property type="match status" value="1"/>
</dbReference>
<dbReference type="InterPro" id="IPR001304">
    <property type="entry name" value="C-type_lectin-like"/>
</dbReference>
<dbReference type="AlphaFoldDB" id="B4XWC3"/>
<dbReference type="InterPro" id="IPR050801">
    <property type="entry name" value="Ca-Dep_Lectins_ImmuneDev"/>
</dbReference>
<name>B4XWC3_BRABE</name>
<evidence type="ECO:0000313" key="3">
    <source>
        <dbReference type="EMBL" id="ABY54815.1"/>
    </source>
</evidence>
<dbReference type="PROSITE" id="PS50041">
    <property type="entry name" value="C_TYPE_LECTIN_2"/>
    <property type="match status" value="1"/>
</dbReference>
<accession>B4XWC3</accession>
<dbReference type="GO" id="GO:0030246">
    <property type="term" value="F:carbohydrate binding"/>
    <property type="evidence" value="ECO:0007669"/>
    <property type="project" value="UniProtKB-KW"/>
</dbReference>
<keyword evidence="3" id="KW-0430">Lectin</keyword>
<dbReference type="SMART" id="SM00034">
    <property type="entry name" value="CLECT"/>
    <property type="match status" value="1"/>
</dbReference>
<dbReference type="PANTHER" id="PTHR22801:SF63">
    <property type="entry name" value="C-TYPE LECTIN DOMAIN-CONTAINING PROTEIN"/>
    <property type="match status" value="1"/>
</dbReference>
<dbReference type="CDD" id="cd00037">
    <property type="entry name" value="CLECT"/>
    <property type="match status" value="1"/>
</dbReference>
<evidence type="ECO:0000259" key="2">
    <source>
        <dbReference type="PROSITE" id="PS50041"/>
    </source>
</evidence>
<sequence>MNTSTHLTVTHHTDWSTRTLRRTSMRSTCPARYELFNGNCYRFSTDQKPYNEAQAICQEEVVIWQPAKNNETHDFLANHVRDTTKGNTWIGLSDVVTEGQWVWDDGTLLVGDGIWGTGEPNGGTVENCVHIYPLKDYRWNDSTCPTSRYYICEISG</sequence>
<dbReference type="InterPro" id="IPR018378">
    <property type="entry name" value="C-type_lectin_CS"/>
</dbReference>
<evidence type="ECO:0000256" key="1">
    <source>
        <dbReference type="ARBA" id="ARBA00023157"/>
    </source>
</evidence>
<feature type="domain" description="C-type lectin" evidence="2">
    <location>
        <begin position="36"/>
        <end position="153"/>
    </location>
</feature>